<comment type="caution">
    <text evidence="1">The sequence shown here is derived from an EMBL/GenBank/DDBJ whole genome shotgun (WGS) entry which is preliminary data.</text>
</comment>
<name>A0A841H7N4_9BACT</name>
<feature type="non-terminal residue" evidence="1">
    <location>
        <position position="1"/>
    </location>
</feature>
<gene>
    <name evidence="1" type="ORF">HNQ61_005679</name>
</gene>
<evidence type="ECO:0000313" key="1">
    <source>
        <dbReference type="EMBL" id="MBB6073998.1"/>
    </source>
</evidence>
<protein>
    <recommendedName>
        <fullName evidence="3">IS481 family transposase</fullName>
    </recommendedName>
</protein>
<accession>A0A841H7N4</accession>
<keyword evidence="2" id="KW-1185">Reference proteome</keyword>
<organism evidence="1 2">
    <name type="scientific">Longimicrobium terrae</name>
    <dbReference type="NCBI Taxonomy" id="1639882"/>
    <lineage>
        <taxon>Bacteria</taxon>
        <taxon>Pseudomonadati</taxon>
        <taxon>Gemmatimonadota</taxon>
        <taxon>Longimicrobiia</taxon>
        <taxon>Longimicrobiales</taxon>
        <taxon>Longimicrobiaceae</taxon>
        <taxon>Longimicrobium</taxon>
    </lineage>
</organism>
<sequence length="57" mass="6587">SEDELRAGLDEYLKVYLGHIPQRALGHKTPREAMLDWYQKSPGLFRADPHNQPGLDR</sequence>
<dbReference type="EMBL" id="JACHIA010000036">
    <property type="protein sequence ID" value="MBB6073998.1"/>
    <property type="molecule type" value="Genomic_DNA"/>
</dbReference>
<dbReference type="AlphaFoldDB" id="A0A841H7N4"/>
<reference evidence="1 2" key="1">
    <citation type="submission" date="2020-08" db="EMBL/GenBank/DDBJ databases">
        <title>Genomic Encyclopedia of Type Strains, Phase IV (KMG-IV): sequencing the most valuable type-strain genomes for metagenomic binning, comparative biology and taxonomic classification.</title>
        <authorList>
            <person name="Goeker M."/>
        </authorList>
    </citation>
    <scope>NUCLEOTIDE SEQUENCE [LARGE SCALE GENOMIC DNA]</scope>
    <source>
        <strain evidence="1 2">DSM 29007</strain>
    </source>
</reference>
<dbReference type="Proteomes" id="UP000582837">
    <property type="component" value="Unassembled WGS sequence"/>
</dbReference>
<proteinExistence type="predicted"/>
<evidence type="ECO:0000313" key="2">
    <source>
        <dbReference type="Proteomes" id="UP000582837"/>
    </source>
</evidence>
<evidence type="ECO:0008006" key="3">
    <source>
        <dbReference type="Google" id="ProtNLM"/>
    </source>
</evidence>